<comment type="similarity">
    <text evidence="1">Belongs to the DNase II family.</text>
</comment>
<dbReference type="EMBL" id="CAXHTA020000012">
    <property type="protein sequence ID" value="CAL5225201.1"/>
    <property type="molecule type" value="Genomic_DNA"/>
</dbReference>
<reference evidence="4 5" key="1">
    <citation type="submission" date="2024-06" db="EMBL/GenBank/DDBJ databases">
        <authorList>
            <person name="Kraege A."/>
            <person name="Thomma B."/>
        </authorList>
    </citation>
    <scope>NUCLEOTIDE SEQUENCE [LARGE SCALE GENOMIC DNA]</scope>
</reference>
<feature type="signal peptide" evidence="3">
    <location>
        <begin position="1"/>
        <end position="21"/>
    </location>
</feature>
<dbReference type="InterPro" id="IPR004947">
    <property type="entry name" value="DNase_II"/>
</dbReference>
<evidence type="ECO:0000256" key="3">
    <source>
        <dbReference type="SAM" id="SignalP"/>
    </source>
</evidence>
<dbReference type="PANTHER" id="PTHR10858:SF23">
    <property type="entry name" value="DEOXYRIBONUCLEASE II"/>
    <property type="match status" value="1"/>
</dbReference>
<accession>A0ABP1G1Q4</accession>
<keyword evidence="5" id="KW-1185">Reference proteome</keyword>
<organism evidence="4 5">
    <name type="scientific">Coccomyxa viridis</name>
    <dbReference type="NCBI Taxonomy" id="1274662"/>
    <lineage>
        <taxon>Eukaryota</taxon>
        <taxon>Viridiplantae</taxon>
        <taxon>Chlorophyta</taxon>
        <taxon>core chlorophytes</taxon>
        <taxon>Trebouxiophyceae</taxon>
        <taxon>Trebouxiophyceae incertae sedis</taxon>
        <taxon>Coccomyxaceae</taxon>
        <taxon>Coccomyxa</taxon>
    </lineage>
</organism>
<evidence type="ECO:0000256" key="1">
    <source>
        <dbReference type="ARBA" id="ARBA00007527"/>
    </source>
</evidence>
<sequence>MRSVAVLCWLAVCGILGTVDALKCKDASGKDVSWWTALKAPKGYIYGYIEAKQRQDGFQYNSDLDISGISESHLAETLQQLYSGSNIGYVIWNDQPETKSKVRPKTLHAHAKGVLAFDADGGFYLLHSTPNFPDDPAAGNGYKGINNCTASGKTCGPTHGQLQDGQSYLCVSFDPGNLDAVAEVLRGDELTIYASDVAGLDGQYPNVQQLIKANHRGIAKKTFGQDVQAVDGEPFKLFGMSPTPKNQPVFLYEQIIEPTLGYGLLVQSFTQDGRFPTYCPGGTQPDPEYHFTVDKYSTVNVEEITINQDLSWYCAGNKQQDHSKWAVTIPDSSDAASTSRKLLQNATLARASEDLSKVFCMADINRAGSQAVRGGGALCFTSNPGVWQAFYNTVTQEEKCDKSAQ</sequence>
<dbReference type="Pfam" id="PF03265">
    <property type="entry name" value="DNase_II"/>
    <property type="match status" value="1"/>
</dbReference>
<protein>
    <submittedName>
        <fullName evidence="4">G7984 protein</fullName>
    </submittedName>
</protein>
<gene>
    <name evidence="4" type="primary">g7984</name>
    <name evidence="4" type="ORF">VP750_LOCUS6860</name>
</gene>
<dbReference type="CDD" id="cd09120">
    <property type="entry name" value="PLDc_DNaseII_1"/>
    <property type="match status" value="1"/>
</dbReference>
<feature type="chain" id="PRO_5047239603" evidence="3">
    <location>
        <begin position="22"/>
        <end position="405"/>
    </location>
</feature>
<keyword evidence="3" id="KW-0732">Signal</keyword>
<keyword evidence="2" id="KW-0378">Hydrolase</keyword>
<evidence type="ECO:0000313" key="5">
    <source>
        <dbReference type="Proteomes" id="UP001497392"/>
    </source>
</evidence>
<dbReference type="PANTHER" id="PTHR10858">
    <property type="entry name" value="DEOXYRIBONUCLEASE II"/>
    <property type="match status" value="1"/>
</dbReference>
<evidence type="ECO:0000256" key="2">
    <source>
        <dbReference type="ARBA" id="ARBA00022801"/>
    </source>
</evidence>
<evidence type="ECO:0000313" key="4">
    <source>
        <dbReference type="EMBL" id="CAL5225201.1"/>
    </source>
</evidence>
<name>A0ABP1G1Q4_9CHLO</name>
<dbReference type="Proteomes" id="UP001497392">
    <property type="component" value="Unassembled WGS sequence"/>
</dbReference>
<proteinExistence type="inferred from homology"/>
<comment type="caution">
    <text evidence="4">The sequence shown here is derived from an EMBL/GenBank/DDBJ whole genome shotgun (WGS) entry which is preliminary data.</text>
</comment>